<feature type="transmembrane region" description="Helical" evidence="1">
    <location>
        <begin position="6"/>
        <end position="33"/>
    </location>
</feature>
<accession>A0A268NYQ3</accession>
<protein>
    <recommendedName>
        <fullName evidence="4">DUF3784 domain-containing protein</fullName>
    </recommendedName>
</protein>
<evidence type="ECO:0000313" key="2">
    <source>
        <dbReference type="EMBL" id="PAE88647.1"/>
    </source>
</evidence>
<dbReference type="InterPro" id="IPR017259">
    <property type="entry name" value="UCP037672"/>
</dbReference>
<keyword evidence="1" id="KW-0812">Transmembrane</keyword>
<feature type="transmembrane region" description="Helical" evidence="1">
    <location>
        <begin position="77"/>
        <end position="98"/>
    </location>
</feature>
<proteinExistence type="predicted"/>
<dbReference type="Pfam" id="PF12650">
    <property type="entry name" value="DUF3784"/>
    <property type="match status" value="1"/>
</dbReference>
<dbReference type="AlphaFoldDB" id="A0A268NYQ3"/>
<organism evidence="2 3">
    <name type="scientific">Shouchella clausii</name>
    <name type="common">Alkalihalobacillus clausii</name>
    <dbReference type="NCBI Taxonomy" id="79880"/>
    <lineage>
        <taxon>Bacteria</taxon>
        <taxon>Bacillati</taxon>
        <taxon>Bacillota</taxon>
        <taxon>Bacilli</taxon>
        <taxon>Bacillales</taxon>
        <taxon>Bacillaceae</taxon>
        <taxon>Shouchella</taxon>
    </lineage>
</organism>
<comment type="caution">
    <text evidence="2">The sequence shown here is derived from an EMBL/GenBank/DDBJ whole genome shotgun (WGS) entry which is preliminary data.</text>
</comment>
<dbReference type="RefSeq" id="WP_095326672.1">
    <property type="nucleotide sequence ID" value="NZ_NPCC01000013.1"/>
</dbReference>
<reference evidence="2 3" key="1">
    <citation type="submission" date="2017-07" db="EMBL/GenBank/DDBJ databases">
        <title>Isolation and whole genome analysis of endospore-forming bacteria from heroin.</title>
        <authorList>
            <person name="Kalinowski J."/>
            <person name="Ahrens B."/>
            <person name="Al-Dilaimi A."/>
            <person name="Winkler A."/>
            <person name="Wibberg D."/>
            <person name="Schleenbecker U."/>
            <person name="Ruckert C."/>
            <person name="Wolfel R."/>
            <person name="Grass G."/>
        </authorList>
    </citation>
    <scope>NUCLEOTIDE SEQUENCE [LARGE SCALE GENOMIC DNA]</scope>
    <source>
        <strain evidence="2 3">7539</strain>
    </source>
</reference>
<gene>
    <name evidence="2" type="ORF">CHH72_11770</name>
</gene>
<dbReference type="EMBL" id="NPCC01000013">
    <property type="protein sequence ID" value="PAE88647.1"/>
    <property type="molecule type" value="Genomic_DNA"/>
</dbReference>
<feature type="transmembrane region" description="Helical" evidence="1">
    <location>
        <begin position="54"/>
        <end position="71"/>
    </location>
</feature>
<dbReference type="Proteomes" id="UP000216207">
    <property type="component" value="Unassembled WGS sequence"/>
</dbReference>
<keyword evidence="1" id="KW-1133">Transmembrane helix</keyword>
<sequence length="103" mass="11984">MILLLLLMVILFFGISTLLFIGKGDFLIAGLNAMSEEEKEKIDTFRLNRFMGKMMYVISGGMLLLFLYRFYNYSLVLALALLLLVLRSIFIAIFMFNFDSFRK</sequence>
<evidence type="ECO:0008006" key="4">
    <source>
        <dbReference type="Google" id="ProtNLM"/>
    </source>
</evidence>
<evidence type="ECO:0000313" key="3">
    <source>
        <dbReference type="Proteomes" id="UP000216207"/>
    </source>
</evidence>
<name>A0A268NYQ3_SHOCL</name>
<keyword evidence="1" id="KW-0472">Membrane</keyword>
<evidence type="ECO:0000256" key="1">
    <source>
        <dbReference type="SAM" id="Phobius"/>
    </source>
</evidence>